<proteinExistence type="inferred from homology"/>
<dbReference type="Pfam" id="PF00293">
    <property type="entry name" value="NUDIX"/>
    <property type="match status" value="1"/>
</dbReference>
<evidence type="ECO:0000256" key="3">
    <source>
        <dbReference type="ARBA" id="ARBA00004496"/>
    </source>
</evidence>
<evidence type="ECO:0000313" key="13">
    <source>
        <dbReference type="Proteomes" id="UP000663879"/>
    </source>
</evidence>
<dbReference type="GO" id="GO:0005739">
    <property type="term" value="C:mitochondrion"/>
    <property type="evidence" value="ECO:0007669"/>
    <property type="project" value="UniProtKB-SubCell"/>
</dbReference>
<dbReference type="FunFam" id="3.90.79.10:FF:000027">
    <property type="entry name" value="nucleoside diphosphate-linked moiety X motif 6"/>
    <property type="match status" value="1"/>
</dbReference>
<dbReference type="GO" id="GO:0051287">
    <property type="term" value="F:NAD binding"/>
    <property type="evidence" value="ECO:0007669"/>
    <property type="project" value="TreeGrafter"/>
</dbReference>
<dbReference type="OrthoDB" id="447842at2759"/>
<gene>
    <name evidence="12" type="ORF">OXX778_LOCUS2440</name>
</gene>
<keyword evidence="13" id="KW-1185">Reference proteome</keyword>
<accession>A0A813MN73</accession>
<evidence type="ECO:0000256" key="5">
    <source>
        <dbReference type="ARBA" id="ARBA00022801"/>
    </source>
</evidence>
<dbReference type="InterPro" id="IPR015797">
    <property type="entry name" value="NUDIX_hydrolase-like_dom_sf"/>
</dbReference>
<dbReference type="GO" id="GO:0035529">
    <property type="term" value="F:NADH pyrophosphatase activity"/>
    <property type="evidence" value="ECO:0007669"/>
    <property type="project" value="TreeGrafter"/>
</dbReference>
<comment type="function">
    <text evidence="8">May contribute to the regulation of cell proliferation.</text>
</comment>
<dbReference type="PROSITE" id="PS00893">
    <property type="entry name" value="NUDIX_BOX"/>
    <property type="match status" value="1"/>
</dbReference>
<evidence type="ECO:0000256" key="8">
    <source>
        <dbReference type="ARBA" id="ARBA00057091"/>
    </source>
</evidence>
<evidence type="ECO:0000259" key="11">
    <source>
        <dbReference type="PROSITE" id="PS51462"/>
    </source>
</evidence>
<comment type="subcellular location">
    <subcellularLocation>
        <location evidence="3">Cytoplasm</location>
    </subcellularLocation>
    <subcellularLocation>
        <location evidence="2">Mitochondrion</location>
    </subcellularLocation>
    <subcellularLocation>
        <location evidence="1">Nucleus</location>
    </subcellularLocation>
</comment>
<keyword evidence="6" id="KW-0496">Mitochondrion</keyword>
<organism evidence="12 13">
    <name type="scientific">Brachionus calyciflorus</name>
    <dbReference type="NCBI Taxonomy" id="104777"/>
    <lineage>
        <taxon>Eukaryota</taxon>
        <taxon>Metazoa</taxon>
        <taxon>Spiralia</taxon>
        <taxon>Gnathifera</taxon>
        <taxon>Rotifera</taxon>
        <taxon>Eurotatoria</taxon>
        <taxon>Monogononta</taxon>
        <taxon>Pseudotrocha</taxon>
        <taxon>Ploima</taxon>
        <taxon>Brachionidae</taxon>
        <taxon>Brachionus</taxon>
    </lineage>
</organism>
<dbReference type="InterPro" id="IPR020476">
    <property type="entry name" value="Nudix_hydrolase"/>
</dbReference>
<reference evidence="12" key="1">
    <citation type="submission" date="2021-02" db="EMBL/GenBank/DDBJ databases">
        <authorList>
            <person name="Nowell W R."/>
        </authorList>
    </citation>
    <scope>NUCLEOTIDE SEQUENCE</scope>
    <source>
        <strain evidence="12">Ploen Becks lab</strain>
    </source>
</reference>
<dbReference type="InterPro" id="IPR000086">
    <property type="entry name" value="NUDIX_hydrolase_dom"/>
</dbReference>
<evidence type="ECO:0000256" key="7">
    <source>
        <dbReference type="ARBA" id="ARBA00023242"/>
    </source>
</evidence>
<dbReference type="PRINTS" id="PR00502">
    <property type="entry name" value="NUDIXFAMILY"/>
</dbReference>
<dbReference type="InterPro" id="IPR003293">
    <property type="entry name" value="Nudix_hydrolase6-like"/>
</dbReference>
<dbReference type="InterPro" id="IPR020084">
    <property type="entry name" value="NUDIX_hydrolase_CS"/>
</dbReference>
<evidence type="ECO:0000256" key="2">
    <source>
        <dbReference type="ARBA" id="ARBA00004173"/>
    </source>
</evidence>
<evidence type="ECO:0000256" key="9">
    <source>
        <dbReference type="ARBA" id="ARBA00068898"/>
    </source>
</evidence>
<keyword evidence="5 10" id="KW-0378">Hydrolase</keyword>
<dbReference type="CDD" id="cd04670">
    <property type="entry name" value="NUDIX_ASFGF2_Nudt6"/>
    <property type="match status" value="1"/>
</dbReference>
<protein>
    <recommendedName>
        <fullName evidence="9">Nucleoside diphosphate-linked moiety X motif 6</fullName>
    </recommendedName>
</protein>
<evidence type="ECO:0000256" key="1">
    <source>
        <dbReference type="ARBA" id="ARBA00004123"/>
    </source>
</evidence>
<name>A0A813MN73_9BILA</name>
<dbReference type="PANTHER" id="PTHR13994:SF46">
    <property type="entry name" value="NUCLEOSIDE DIPHOSPHATE-LINKED MOIETY X MOTIF 6"/>
    <property type="match status" value="1"/>
</dbReference>
<dbReference type="Gene3D" id="3.40.630.30">
    <property type="match status" value="1"/>
</dbReference>
<dbReference type="EMBL" id="CAJNOC010000190">
    <property type="protein sequence ID" value="CAF0724798.1"/>
    <property type="molecule type" value="Genomic_DNA"/>
</dbReference>
<evidence type="ECO:0000256" key="10">
    <source>
        <dbReference type="RuleBase" id="RU003476"/>
    </source>
</evidence>
<dbReference type="SUPFAM" id="SSF55811">
    <property type="entry name" value="Nudix"/>
    <property type="match status" value="1"/>
</dbReference>
<keyword evidence="7" id="KW-0539">Nucleus</keyword>
<dbReference type="AlphaFoldDB" id="A0A813MN73"/>
<evidence type="ECO:0000256" key="6">
    <source>
        <dbReference type="ARBA" id="ARBA00023128"/>
    </source>
</evidence>
<dbReference type="Gene3D" id="3.90.79.10">
    <property type="entry name" value="Nucleoside Triphosphate Pyrophosphohydrolase"/>
    <property type="match status" value="1"/>
</dbReference>
<dbReference type="Proteomes" id="UP000663879">
    <property type="component" value="Unassembled WGS sequence"/>
</dbReference>
<dbReference type="PROSITE" id="PS51462">
    <property type="entry name" value="NUDIX"/>
    <property type="match status" value="1"/>
</dbReference>
<sequence length="290" mass="33678">MNFLKLINSRLLNKKTILNSFKSFQNAQNLSTGSSQLVNFPKFNFIVSKFNDVHIKSDNLSKFMNDVKSDQSIFEEALKKYLEEWKTVILGKYGFKYHHAENNEAVLYKWLPENRPSKIPMFATHQMGVAGVVFRSDKNQILCIKDRLMVKDFWKLPGGAADLGENIQETAVREVFEETGIKSIFRSVIAFRQQHNYPSAHGRSDLYVICRLEPTSFEINKCKDEIKACEWIDLDFLCDYSENNITKTVSKLIKYGKEKGFENIDITPKEMSSPFKGRFYNLFFRSIPDL</sequence>
<dbReference type="PANTHER" id="PTHR13994">
    <property type="entry name" value="NUDIX HYDROLASE RELATED"/>
    <property type="match status" value="1"/>
</dbReference>
<dbReference type="GO" id="GO:0047631">
    <property type="term" value="F:ADP-ribose diphosphatase activity"/>
    <property type="evidence" value="ECO:0007669"/>
    <property type="project" value="TreeGrafter"/>
</dbReference>
<keyword evidence="4" id="KW-0963">Cytoplasm</keyword>
<dbReference type="PRINTS" id="PR01356">
    <property type="entry name" value="GFGPROTEIN"/>
</dbReference>
<comment type="caution">
    <text evidence="12">The sequence shown here is derived from an EMBL/GenBank/DDBJ whole genome shotgun (WGS) entry which is preliminary data.</text>
</comment>
<feature type="domain" description="Nudix hydrolase" evidence="11">
    <location>
        <begin position="124"/>
        <end position="255"/>
    </location>
</feature>
<comment type="similarity">
    <text evidence="10">Belongs to the Nudix hydrolase family.</text>
</comment>
<dbReference type="GO" id="GO:0005634">
    <property type="term" value="C:nucleus"/>
    <property type="evidence" value="ECO:0007669"/>
    <property type="project" value="UniProtKB-SubCell"/>
</dbReference>
<evidence type="ECO:0000313" key="12">
    <source>
        <dbReference type="EMBL" id="CAF0724798.1"/>
    </source>
</evidence>
<evidence type="ECO:0000256" key="4">
    <source>
        <dbReference type="ARBA" id="ARBA00022490"/>
    </source>
</evidence>